<sequence>MKTSFQYPKYDTYKDSGVPWLGDIPEHWNVTRNLGLFKERKEINQPEMELLAVTIKRGVIKQSEITTKKDSSNDDKSKYKVVRRGDLAYNKMRMWQGAIGESKYDGIVSPAYIILNTKNKLYSRYFHYLYRTGLFIKEANRHSYGLCDDMNSLRYEDFKTIYSPAPPEQDVSRIIDFLDLKTAEIDAAIAKKQELIQLLNEQKAILLNRAVTKGLNPDVKMKDTGIAWLGEVPEHWEVRRFKYCARVTSGQVDPRKEPHASLTLIAPNHIESSTGKILKLETAKEQGADSGKYLVEQGDLIYSKIRPALRKACISPVKALCSADMYVLKTKSCLRQRFLLWFIMTNAFTTPAINAAMRVAMPKVNREALGDFPLLIAPLKEQDEILEYIDNEFHRIDEIVNSTKKSLVKLQEFKQTLITHTTTGKIKV</sequence>
<keyword evidence="5" id="KW-0378">Hydrolase</keyword>
<proteinExistence type="inferred from homology"/>
<evidence type="ECO:0000313" key="6">
    <source>
        <dbReference type="Proteomes" id="UP001163255"/>
    </source>
</evidence>
<evidence type="ECO:0000256" key="2">
    <source>
        <dbReference type="ARBA" id="ARBA00022747"/>
    </source>
</evidence>
<dbReference type="RefSeq" id="WP_262600341.1">
    <property type="nucleotide sequence ID" value="NZ_CP103300.1"/>
</dbReference>
<protein>
    <submittedName>
        <fullName evidence="5">Restriction endonuclease subunit S</fullName>
    </submittedName>
</protein>
<dbReference type="CDD" id="cd16961">
    <property type="entry name" value="RMtype1_S_TRD-CR_like"/>
    <property type="match status" value="1"/>
</dbReference>
<keyword evidence="6" id="KW-1185">Reference proteome</keyword>
<evidence type="ECO:0000313" key="5">
    <source>
        <dbReference type="EMBL" id="UYM17676.1"/>
    </source>
</evidence>
<dbReference type="Gene3D" id="1.10.287.1120">
    <property type="entry name" value="Bipartite methylase S protein"/>
    <property type="match status" value="1"/>
</dbReference>
<keyword evidence="3" id="KW-0238">DNA-binding</keyword>
<evidence type="ECO:0000256" key="3">
    <source>
        <dbReference type="ARBA" id="ARBA00023125"/>
    </source>
</evidence>
<dbReference type="GO" id="GO:0004519">
    <property type="term" value="F:endonuclease activity"/>
    <property type="evidence" value="ECO:0007669"/>
    <property type="project" value="UniProtKB-KW"/>
</dbReference>
<comment type="similarity">
    <text evidence="1">Belongs to the type-I restriction system S methylase family.</text>
</comment>
<keyword evidence="2" id="KW-0680">Restriction system</keyword>
<reference evidence="5" key="1">
    <citation type="submission" date="2022-10" db="EMBL/GenBank/DDBJ databases">
        <title>Completed Genome Sequence of two octocoral isolated bacterium, Endozoicomonas euniceicola EF212T and Endozoicomonas gorgoniicola PS125T.</title>
        <authorList>
            <person name="Chiou Y.-J."/>
            <person name="Chen Y.-H."/>
        </authorList>
    </citation>
    <scope>NUCLEOTIDE SEQUENCE</scope>
    <source>
        <strain evidence="5">EF212</strain>
    </source>
</reference>
<gene>
    <name evidence="5" type="ORF">NX720_07155</name>
</gene>
<dbReference type="PANTHER" id="PTHR43140:SF1">
    <property type="entry name" value="TYPE I RESTRICTION ENZYME ECOKI SPECIFICITY SUBUNIT"/>
    <property type="match status" value="1"/>
</dbReference>
<dbReference type="PANTHER" id="PTHR43140">
    <property type="entry name" value="TYPE-1 RESTRICTION ENZYME ECOKI SPECIFICITY PROTEIN"/>
    <property type="match status" value="1"/>
</dbReference>
<dbReference type="Gene3D" id="3.90.220.20">
    <property type="entry name" value="DNA methylase specificity domains"/>
    <property type="match status" value="2"/>
</dbReference>
<feature type="domain" description="Type I restriction modification DNA specificity" evidence="4">
    <location>
        <begin position="281"/>
        <end position="401"/>
    </location>
</feature>
<organism evidence="5 6">
    <name type="scientific">Endozoicomonas euniceicola</name>
    <dbReference type="NCBI Taxonomy" id="1234143"/>
    <lineage>
        <taxon>Bacteria</taxon>
        <taxon>Pseudomonadati</taxon>
        <taxon>Pseudomonadota</taxon>
        <taxon>Gammaproteobacteria</taxon>
        <taxon>Oceanospirillales</taxon>
        <taxon>Endozoicomonadaceae</taxon>
        <taxon>Endozoicomonas</taxon>
    </lineage>
</organism>
<accession>A0ABY6GY10</accession>
<evidence type="ECO:0000259" key="4">
    <source>
        <dbReference type="Pfam" id="PF01420"/>
    </source>
</evidence>
<dbReference type="InterPro" id="IPR000055">
    <property type="entry name" value="Restrct_endonuc_typeI_TRD"/>
</dbReference>
<evidence type="ECO:0000256" key="1">
    <source>
        <dbReference type="ARBA" id="ARBA00010923"/>
    </source>
</evidence>
<dbReference type="InterPro" id="IPR044946">
    <property type="entry name" value="Restrct_endonuc_typeI_TRD_sf"/>
</dbReference>
<dbReference type="EMBL" id="CP103300">
    <property type="protein sequence ID" value="UYM17676.1"/>
    <property type="molecule type" value="Genomic_DNA"/>
</dbReference>
<dbReference type="SUPFAM" id="SSF116734">
    <property type="entry name" value="DNA methylase specificity domain"/>
    <property type="match status" value="2"/>
</dbReference>
<dbReference type="Proteomes" id="UP001163255">
    <property type="component" value="Chromosome"/>
</dbReference>
<dbReference type="Pfam" id="PF01420">
    <property type="entry name" value="Methylase_S"/>
    <property type="match status" value="1"/>
</dbReference>
<keyword evidence="5" id="KW-0540">Nuclease</keyword>
<name>A0ABY6GY10_9GAMM</name>
<dbReference type="InterPro" id="IPR051212">
    <property type="entry name" value="Type-I_RE_S_subunit"/>
</dbReference>
<keyword evidence="5" id="KW-0255">Endonuclease</keyword>